<evidence type="ECO:0000256" key="1">
    <source>
        <dbReference type="ARBA" id="ARBA00004442"/>
    </source>
</evidence>
<evidence type="ECO:0000259" key="8">
    <source>
        <dbReference type="Pfam" id="PF14322"/>
    </source>
</evidence>
<organism evidence="9 10">
    <name type="scientific">Sinomicrobium pectinilyticum</name>
    <dbReference type="NCBI Taxonomy" id="1084421"/>
    <lineage>
        <taxon>Bacteria</taxon>
        <taxon>Pseudomonadati</taxon>
        <taxon>Bacteroidota</taxon>
        <taxon>Flavobacteriia</taxon>
        <taxon>Flavobacteriales</taxon>
        <taxon>Flavobacteriaceae</taxon>
        <taxon>Sinomicrobium</taxon>
    </lineage>
</organism>
<dbReference type="InterPro" id="IPR011990">
    <property type="entry name" value="TPR-like_helical_dom_sf"/>
</dbReference>
<name>A0A3N0F4U5_SINP1</name>
<dbReference type="CDD" id="cd08977">
    <property type="entry name" value="SusD"/>
    <property type="match status" value="1"/>
</dbReference>
<feature type="signal peptide" evidence="6">
    <location>
        <begin position="1"/>
        <end position="28"/>
    </location>
</feature>
<evidence type="ECO:0000256" key="6">
    <source>
        <dbReference type="SAM" id="SignalP"/>
    </source>
</evidence>
<evidence type="ECO:0000256" key="5">
    <source>
        <dbReference type="ARBA" id="ARBA00023237"/>
    </source>
</evidence>
<dbReference type="Proteomes" id="UP000267469">
    <property type="component" value="Unassembled WGS sequence"/>
</dbReference>
<evidence type="ECO:0000259" key="7">
    <source>
        <dbReference type="Pfam" id="PF07980"/>
    </source>
</evidence>
<evidence type="ECO:0000313" key="10">
    <source>
        <dbReference type="Proteomes" id="UP000267469"/>
    </source>
</evidence>
<dbReference type="Gene3D" id="1.25.40.390">
    <property type="match status" value="1"/>
</dbReference>
<dbReference type="Pfam" id="PF14322">
    <property type="entry name" value="SusD-like_3"/>
    <property type="match status" value="1"/>
</dbReference>
<dbReference type="SUPFAM" id="SSF48452">
    <property type="entry name" value="TPR-like"/>
    <property type="match status" value="1"/>
</dbReference>
<evidence type="ECO:0000256" key="2">
    <source>
        <dbReference type="ARBA" id="ARBA00006275"/>
    </source>
</evidence>
<feature type="domain" description="SusD-like N-terminal" evidence="8">
    <location>
        <begin position="26"/>
        <end position="228"/>
    </location>
</feature>
<comment type="similarity">
    <text evidence="2">Belongs to the SusD family.</text>
</comment>
<dbReference type="Pfam" id="PF07980">
    <property type="entry name" value="SusD_RagB"/>
    <property type="match status" value="1"/>
</dbReference>
<feature type="domain" description="RagB/SusD" evidence="7">
    <location>
        <begin position="326"/>
        <end position="487"/>
    </location>
</feature>
<accession>A0A3N0F4U5</accession>
<keyword evidence="10" id="KW-1185">Reference proteome</keyword>
<dbReference type="AlphaFoldDB" id="A0A3N0F4U5"/>
<evidence type="ECO:0000313" key="9">
    <source>
        <dbReference type="EMBL" id="RNL95144.1"/>
    </source>
</evidence>
<reference evidence="9 10" key="1">
    <citation type="submission" date="2018-10" db="EMBL/GenBank/DDBJ databases">
        <title>Sinomicrobium pectinilyticum sp. nov., a pectinase-producing bacterium isolated from alkaline and saline soil, and emended description of the genus Sinomicrobium.</title>
        <authorList>
            <person name="Cheng B."/>
            <person name="Li C."/>
            <person name="Lai Q."/>
            <person name="Du M."/>
            <person name="Shao Z."/>
            <person name="Xu P."/>
            <person name="Yang C."/>
        </authorList>
    </citation>
    <scope>NUCLEOTIDE SEQUENCE [LARGE SCALE GENOMIC DNA]</scope>
    <source>
        <strain evidence="9 10">5DNS001</strain>
    </source>
</reference>
<proteinExistence type="inferred from homology"/>
<sequence length="487" mass="54444">MKSVNNFPVKIWSSILCVLLLFSCSDFLEEDPENQVSTGNYYITEQDALAAVNSIYANLGSYDASRGNTAGIYHSTFWITQGLASDEMDNNQLGTPQYDQLATFTHNAENAALQEIWQVHYKTIYLANVAIDRIPAIDMNETLKTRFINEAKFLRGLLYFNLVRMFGDIPLVITEEAPLNPEAAPADEVYAQIIRDLTDAEALPPDGEIQEGRATQGAARALLAKVYLRTGEYQLASEKALNVINSGLYGLWDRFKDAFRIENRGGREAVFSVGFGDAGGAISFWEVGQFNVRLLPAALSAEVDGISNTQGWQIANEAMYNTFATSDERREDTFMTSFTASDNATVNLDHVYIDKYWDMEADPTAGGSFNDFPVIRYADVVLTYAEAQARLGNFDVANDYLNDVRQRANLGEAEADNIDGFIDLLVEERGKEFVGEGQRWFDLTRLGRLRQRVEAVKGIPVGEQYNLFPIPQRERLVNPNLPQNPGF</sequence>
<dbReference type="PROSITE" id="PS51257">
    <property type="entry name" value="PROKAR_LIPOPROTEIN"/>
    <property type="match status" value="1"/>
</dbReference>
<keyword evidence="5" id="KW-0998">Cell outer membrane</keyword>
<dbReference type="OrthoDB" id="5694214at2"/>
<dbReference type="EMBL" id="RJTM01000002">
    <property type="protein sequence ID" value="RNL95144.1"/>
    <property type="molecule type" value="Genomic_DNA"/>
</dbReference>
<protein>
    <submittedName>
        <fullName evidence="9">RagB/SusD family nutrient uptake outer membrane protein</fullName>
    </submittedName>
</protein>
<keyword evidence="4" id="KW-0472">Membrane</keyword>
<dbReference type="GO" id="GO:0009279">
    <property type="term" value="C:cell outer membrane"/>
    <property type="evidence" value="ECO:0007669"/>
    <property type="project" value="UniProtKB-SubCell"/>
</dbReference>
<keyword evidence="3 6" id="KW-0732">Signal</keyword>
<dbReference type="InterPro" id="IPR012944">
    <property type="entry name" value="SusD_RagB_dom"/>
</dbReference>
<comment type="caution">
    <text evidence="9">The sequence shown here is derived from an EMBL/GenBank/DDBJ whole genome shotgun (WGS) entry which is preliminary data.</text>
</comment>
<dbReference type="InterPro" id="IPR033985">
    <property type="entry name" value="SusD-like_N"/>
</dbReference>
<gene>
    <name evidence="9" type="ORF">ED312_00655</name>
</gene>
<evidence type="ECO:0000256" key="3">
    <source>
        <dbReference type="ARBA" id="ARBA00022729"/>
    </source>
</evidence>
<feature type="chain" id="PRO_5017988889" evidence="6">
    <location>
        <begin position="29"/>
        <end position="487"/>
    </location>
</feature>
<evidence type="ECO:0000256" key="4">
    <source>
        <dbReference type="ARBA" id="ARBA00023136"/>
    </source>
</evidence>
<comment type="subcellular location">
    <subcellularLocation>
        <location evidence="1">Cell outer membrane</location>
    </subcellularLocation>
</comment>